<dbReference type="Pfam" id="PF24630">
    <property type="entry name" value="PIN_TASOR"/>
    <property type="match status" value="1"/>
</dbReference>
<proteinExistence type="inferred from homology"/>
<dbReference type="Pfam" id="PF23314">
    <property type="entry name" value="TASOR_alpha-beta"/>
    <property type="match status" value="1"/>
</dbReference>
<feature type="domain" description="TASOR alpha/beta" evidence="4">
    <location>
        <begin position="1146"/>
        <end position="1240"/>
    </location>
</feature>
<feature type="region of interest" description="Disordered" evidence="2">
    <location>
        <begin position="716"/>
        <end position="811"/>
    </location>
</feature>
<evidence type="ECO:0000313" key="7">
    <source>
        <dbReference type="Proteomes" id="UP000535705"/>
    </source>
</evidence>
<feature type="compositionally biased region" description="Basic and acidic residues" evidence="2">
    <location>
        <begin position="1079"/>
        <end position="1092"/>
    </location>
</feature>
<dbReference type="GO" id="GO:0003682">
    <property type="term" value="F:chromatin binding"/>
    <property type="evidence" value="ECO:0007669"/>
    <property type="project" value="TreeGrafter"/>
</dbReference>
<feature type="non-terminal residue" evidence="6">
    <location>
        <position position="1"/>
    </location>
</feature>
<dbReference type="GO" id="GO:0005654">
    <property type="term" value="C:nucleoplasm"/>
    <property type="evidence" value="ECO:0007669"/>
    <property type="project" value="TreeGrafter"/>
</dbReference>
<feature type="domain" description="TASOR PIN" evidence="5">
    <location>
        <begin position="1244"/>
        <end position="1385"/>
    </location>
</feature>
<feature type="region of interest" description="Disordered" evidence="2">
    <location>
        <begin position="876"/>
        <end position="908"/>
    </location>
</feature>
<dbReference type="InterPro" id="IPR046432">
    <property type="entry name" value="TASOR"/>
</dbReference>
<evidence type="ECO:0000259" key="3">
    <source>
        <dbReference type="Pfam" id="PF12509"/>
    </source>
</evidence>
<feature type="non-terminal residue" evidence="6">
    <location>
        <position position="1595"/>
    </location>
</feature>
<feature type="region of interest" description="Disordered" evidence="2">
    <location>
        <begin position="1070"/>
        <end position="1115"/>
    </location>
</feature>
<dbReference type="Pfam" id="PF12509">
    <property type="entry name" value="DUF3715"/>
    <property type="match status" value="1"/>
</dbReference>
<evidence type="ECO:0000259" key="4">
    <source>
        <dbReference type="Pfam" id="PF23314"/>
    </source>
</evidence>
<accession>A0A7L2PHI0</accession>
<protein>
    <submittedName>
        <fullName evidence="6">TASOR protein</fullName>
    </submittedName>
</protein>
<organism evidence="6 7">
    <name type="scientific">Pycnonotus jocosus</name>
    <name type="common">Red-whiskered bulbul</name>
    <name type="synonym">Lanius jocosus</name>
    <dbReference type="NCBI Taxonomy" id="182897"/>
    <lineage>
        <taxon>Eukaryota</taxon>
        <taxon>Metazoa</taxon>
        <taxon>Chordata</taxon>
        <taxon>Craniata</taxon>
        <taxon>Vertebrata</taxon>
        <taxon>Euteleostomi</taxon>
        <taxon>Archelosauria</taxon>
        <taxon>Archosauria</taxon>
        <taxon>Dinosauria</taxon>
        <taxon>Saurischia</taxon>
        <taxon>Theropoda</taxon>
        <taxon>Coelurosauria</taxon>
        <taxon>Aves</taxon>
        <taxon>Neognathae</taxon>
        <taxon>Neoaves</taxon>
        <taxon>Telluraves</taxon>
        <taxon>Australaves</taxon>
        <taxon>Passeriformes</taxon>
        <taxon>Sylvioidea</taxon>
        <taxon>Pycnonotidae</taxon>
        <taxon>Pycnonotus</taxon>
    </lineage>
</organism>
<dbReference type="GO" id="GO:0097355">
    <property type="term" value="P:protein localization to heterochromatin"/>
    <property type="evidence" value="ECO:0007669"/>
    <property type="project" value="TreeGrafter"/>
</dbReference>
<feature type="compositionally biased region" description="Polar residues" evidence="2">
    <location>
        <begin position="614"/>
        <end position="628"/>
    </location>
</feature>
<feature type="region of interest" description="Disordered" evidence="2">
    <location>
        <begin position="586"/>
        <end position="666"/>
    </location>
</feature>
<feature type="compositionally biased region" description="Basic and acidic residues" evidence="2">
    <location>
        <begin position="716"/>
        <end position="727"/>
    </location>
</feature>
<comment type="similarity">
    <text evidence="1">Belongs to the TASOR family.</text>
</comment>
<dbReference type="GO" id="GO:0045814">
    <property type="term" value="P:negative regulation of gene expression, epigenetic"/>
    <property type="evidence" value="ECO:0007669"/>
    <property type="project" value="InterPro"/>
</dbReference>
<feature type="compositionally biased region" description="Polar residues" evidence="2">
    <location>
        <begin position="782"/>
        <end position="793"/>
    </location>
</feature>
<feature type="region of interest" description="Disordered" evidence="2">
    <location>
        <begin position="1569"/>
        <end position="1595"/>
    </location>
</feature>
<dbReference type="InterPro" id="IPR056242">
    <property type="entry name" value="PIN_TASOR"/>
</dbReference>
<keyword evidence="7" id="KW-1185">Reference proteome</keyword>
<dbReference type="Gene3D" id="3.90.228.10">
    <property type="match status" value="1"/>
</dbReference>
<dbReference type="EMBL" id="VWYP01034163">
    <property type="protein sequence ID" value="NXR84218.1"/>
    <property type="molecule type" value="Genomic_DNA"/>
</dbReference>
<gene>
    <name evidence="6" type="primary">Fam208a</name>
    <name evidence="6" type="ORF">PYCJOC_R06621</name>
</gene>
<reference evidence="6 7" key="1">
    <citation type="submission" date="2019-09" db="EMBL/GenBank/DDBJ databases">
        <title>Bird 10,000 Genomes (B10K) Project - Family phase.</title>
        <authorList>
            <person name="Zhang G."/>
        </authorList>
    </citation>
    <scope>NUCLEOTIDE SEQUENCE [LARGE SCALE GENOMIC DNA]</scope>
    <source>
        <strain evidence="6">B10K-DU-002-42</strain>
        <tissue evidence="6">Muscle</tissue>
    </source>
</reference>
<feature type="domain" description="TASOR pseudo-PARP" evidence="3">
    <location>
        <begin position="56"/>
        <end position="208"/>
    </location>
</feature>
<evidence type="ECO:0000259" key="5">
    <source>
        <dbReference type="Pfam" id="PF24630"/>
    </source>
</evidence>
<name>A0A7L2PHI0_PYCJO</name>
<evidence type="ECO:0000256" key="2">
    <source>
        <dbReference type="SAM" id="MobiDB-lite"/>
    </source>
</evidence>
<evidence type="ECO:0000313" key="6">
    <source>
        <dbReference type="EMBL" id="NXR84218.1"/>
    </source>
</evidence>
<evidence type="ECO:0000256" key="1">
    <source>
        <dbReference type="ARBA" id="ARBA00008058"/>
    </source>
</evidence>
<dbReference type="GO" id="GO:0000792">
    <property type="term" value="C:heterochromatin"/>
    <property type="evidence" value="ECO:0007669"/>
    <property type="project" value="TreeGrafter"/>
</dbReference>
<dbReference type="InterPro" id="IPR056243">
    <property type="entry name" value="TASOR_ab_dom"/>
</dbReference>
<sequence>ALFQPVFPGSREFEDILNILHSSYLDLNSVSNFRYRKASLVHSELLEKEFTEKRRELKFDGRLEKELSENYAFLMVDRCQIQSICEKGLQVGHSKITILGSPSMGVYISKYADLLQPNPLESGATGDVIVFKIIKGKMKSIYDYTGMKAMESTVKGVLDPTPKHECHVSKNANKVTSLLAYRAYELTQYYFYEYGFDEIRRRPRHVCPYAVVSFTYKDDMVQGPKFVPPSRANAFHKDRSTEKSNVTLWRGQIWNKGKLVCHVSLKSAARLFLPCKLPEKLEIERVVSIDELKKKISPALFFKETYHGEEEVSNGLYCSLYEVVEKSRSGSHLEGLLQKLEKEKLVLVKPLVDRGFLFLLSPWQMMSPYDHQTGRSCVLHALFLFPESRSVINSAQKSVQYGAQENSTTMVLHEKEEIVPELTKLIQSLHFALIQSRKDRSPDFTAVVVKYMHEYFKKLYSGSGRGREFIFREYSTWLDDKRFLYPSPRYKDHISPCLRSYIFGCEAYQLPISRAKELLDRNRKPHRFSPVSDYKTTEDYSDFAKAKCRKRIHPKYEVAAPKQKLPPSGEYDTEKIQDLINLIQCRKKNGGGDSDSEDPRIRSGRKRKLEKQSENSQKYLKMSDSSGSVCHYEGGRPLDSPHSVLSMNSDHGGHKSDSRQADVSDPAANTQGLIKVLLEMLAAASGWDPEVAQSVIQALSTEEIEEVVRQKYEYESIPAQDRDDHNTDPNTAQADSVTFKDPQSPAMLEGDVRCLPNPVDVSLQPPPNEAALQHTLPLQEASAGSSLQDNSPCPSAPTEHGYRRQHPSSNNVGEVGMHWKLIPITGCDLEVLVYQLCVTFKHEMMMVMVMMYASSVGLKSPEEPLEYLPPMDALPNDPRVVNRQRNPDSQLSCSPFSDTQKGTAEDGHYTGQVEKLEDEYELTDHPSTAKHSISAVIETTLLEEYKLFARKIQEILQQKNITYISGVSTPVLSAQERIMRLSEHICLQASEISVQEYIESLSEKLNSVILASSCVKQTAPVHSSPEALEVVSSTVPQAVPDTLAVCRDSNTAPFSEPLCDNLGVELRSQEHPSASLPLGKEKMGHGNAKPEDQTSCGGDLVEPPEKTQKSPENLNISTQPAFSDLINQLKPEVFNSLVEIIKDVQKNTVKFYIHEEEESVLCREIKEYLRKLGNSECHPEQFLERRVISDKLLIIIQNEDIANLIHKIPGLVTLKRLSCVSFAGVDSLDDVKNRTYNELFVSGGFVVSDESVLNPESITTDKLKQFLTFLEDLSTPDGKWQWKVHCKIQKKLKELGRMNANALNLLTLLNTYQKKHLVEILSYHNCDSQTRNAPELDCLIRLQAQNIQQRHVVFLTEKNLKTPSSYVDNGIVVAAVDDFMSNFRSLVGYHNSVTEQNHLPSCSAGQRQSVLVEKDEKDEEDMSLDSGDELSEIEICSDASKYDTHVETLQTEAKGPHGVDAKASCLSVTELSPEAQTGLVEKTYKTDLEERQPITPVSTTCSAEGENPNAVEQTPFNNFQVYARQLNMSHQFSHFNVLTHQTFLGTTYPISANQNQEGSNYFLSAYSQSMDTEKSSSPGGWNSCCDSSRPYSEQK</sequence>
<feature type="compositionally biased region" description="Polar residues" evidence="2">
    <location>
        <begin position="883"/>
        <end position="902"/>
    </location>
</feature>
<dbReference type="Proteomes" id="UP000535705">
    <property type="component" value="Unassembled WGS sequence"/>
</dbReference>
<dbReference type="PANTHER" id="PTHR16207:SF1">
    <property type="entry name" value="PROTEIN TASOR"/>
    <property type="match status" value="1"/>
</dbReference>
<feature type="compositionally biased region" description="Basic and acidic residues" evidence="2">
    <location>
        <begin position="651"/>
        <end position="662"/>
    </location>
</feature>
<comment type="caution">
    <text evidence="6">The sequence shown here is derived from an EMBL/GenBank/DDBJ whole genome shotgun (WGS) entry which is preliminary data.</text>
</comment>
<dbReference type="InterPro" id="IPR022188">
    <property type="entry name" value="TASOR_DUF3715"/>
</dbReference>
<dbReference type="PANTHER" id="PTHR16207">
    <property type="entry name" value="SET DOMAIN-CONTAINING PROTEIN"/>
    <property type="match status" value="1"/>
</dbReference>
<dbReference type="OrthoDB" id="5960959at2759"/>
<dbReference type="CDD" id="cd22569">
    <property type="entry name" value="TASOR_PBD"/>
    <property type="match status" value="1"/>
</dbReference>